<dbReference type="SUPFAM" id="SSF53756">
    <property type="entry name" value="UDP-Glycosyltransferase/glycogen phosphorylase"/>
    <property type="match status" value="1"/>
</dbReference>
<dbReference type="PANTHER" id="PTHR12526">
    <property type="entry name" value="GLYCOSYLTRANSFERASE"/>
    <property type="match status" value="1"/>
</dbReference>
<reference evidence="3" key="2">
    <citation type="submission" date="2020-09" db="EMBL/GenBank/DDBJ databases">
        <authorList>
            <person name="Sun Q."/>
            <person name="Zhou Y."/>
        </authorList>
    </citation>
    <scope>NUCLEOTIDE SEQUENCE</scope>
    <source>
        <strain evidence="3">CGMCC 1.15448</strain>
    </source>
</reference>
<dbReference type="Pfam" id="PF09314">
    <property type="entry name" value="DUF1972"/>
    <property type="match status" value="1"/>
</dbReference>
<dbReference type="InterPro" id="IPR015393">
    <property type="entry name" value="DUF1972"/>
</dbReference>
<dbReference type="RefSeq" id="WP_188933422.1">
    <property type="nucleotide sequence ID" value="NZ_BMJC01000003.1"/>
</dbReference>
<evidence type="ECO:0008006" key="5">
    <source>
        <dbReference type="Google" id="ProtNLM"/>
    </source>
</evidence>
<dbReference type="Pfam" id="PF00534">
    <property type="entry name" value="Glycos_transf_1"/>
    <property type="match status" value="1"/>
</dbReference>
<organism evidence="3 4">
    <name type="scientific">Puia dinghuensis</name>
    <dbReference type="NCBI Taxonomy" id="1792502"/>
    <lineage>
        <taxon>Bacteria</taxon>
        <taxon>Pseudomonadati</taxon>
        <taxon>Bacteroidota</taxon>
        <taxon>Chitinophagia</taxon>
        <taxon>Chitinophagales</taxon>
        <taxon>Chitinophagaceae</taxon>
        <taxon>Puia</taxon>
    </lineage>
</organism>
<accession>A0A8J2UEF8</accession>
<feature type="domain" description="DUF1972" evidence="2">
    <location>
        <begin position="4"/>
        <end position="174"/>
    </location>
</feature>
<evidence type="ECO:0000313" key="3">
    <source>
        <dbReference type="EMBL" id="GGB06266.1"/>
    </source>
</evidence>
<feature type="domain" description="Glycosyl transferase family 1" evidence="1">
    <location>
        <begin position="190"/>
        <end position="322"/>
    </location>
</feature>
<name>A0A8J2UEF8_9BACT</name>
<dbReference type="AlphaFoldDB" id="A0A8J2UEF8"/>
<dbReference type="Gene3D" id="3.40.50.2000">
    <property type="entry name" value="Glycogen Phosphorylase B"/>
    <property type="match status" value="2"/>
</dbReference>
<gene>
    <name evidence="3" type="ORF">GCM10011511_32090</name>
</gene>
<protein>
    <recommendedName>
        <fullName evidence="5">Glycosyltransferase family 1 protein</fullName>
    </recommendedName>
</protein>
<dbReference type="InterPro" id="IPR001296">
    <property type="entry name" value="Glyco_trans_1"/>
</dbReference>
<proteinExistence type="predicted"/>
<evidence type="ECO:0000259" key="1">
    <source>
        <dbReference type="Pfam" id="PF00534"/>
    </source>
</evidence>
<evidence type="ECO:0000313" key="4">
    <source>
        <dbReference type="Proteomes" id="UP000607559"/>
    </source>
</evidence>
<comment type="caution">
    <text evidence="3">The sequence shown here is derived from an EMBL/GenBank/DDBJ whole genome shotgun (WGS) entry which is preliminary data.</text>
</comment>
<keyword evidence="4" id="KW-1185">Reference proteome</keyword>
<evidence type="ECO:0000259" key="2">
    <source>
        <dbReference type="Pfam" id="PF09314"/>
    </source>
</evidence>
<dbReference type="EMBL" id="BMJC01000003">
    <property type="protein sequence ID" value="GGB06266.1"/>
    <property type="molecule type" value="Genomic_DNA"/>
</dbReference>
<reference evidence="3" key="1">
    <citation type="journal article" date="2014" name="Int. J. Syst. Evol. Microbiol.">
        <title>Complete genome sequence of Corynebacterium casei LMG S-19264T (=DSM 44701T), isolated from a smear-ripened cheese.</title>
        <authorList>
            <consortium name="US DOE Joint Genome Institute (JGI-PGF)"/>
            <person name="Walter F."/>
            <person name="Albersmeier A."/>
            <person name="Kalinowski J."/>
            <person name="Ruckert C."/>
        </authorList>
    </citation>
    <scope>NUCLEOTIDE SEQUENCE</scope>
    <source>
        <strain evidence="3">CGMCC 1.15448</strain>
    </source>
</reference>
<dbReference type="GO" id="GO:0016757">
    <property type="term" value="F:glycosyltransferase activity"/>
    <property type="evidence" value="ECO:0007669"/>
    <property type="project" value="InterPro"/>
</dbReference>
<dbReference type="Proteomes" id="UP000607559">
    <property type="component" value="Unassembled WGS sequence"/>
</dbReference>
<sequence>MRIGILGTRGIPNNYGGFEQFAQFLSVGLVQRGHSVWVYNSSNHPYREKEWEGVHIIRCTDWENYIGSAGQFVYDYNCLKDARKRGFDVLLQLGYTSNSVWHRLWPKDALNVINMDGLEWKRSKYGPLTRKFLLHAEKWAAQHGDILVADSTNIRDYLEKRYHRPLAHIPYGAEIPEYYVAGNLGRWGLDKQDYFLLMARMEPENNIEMIIRGWLAADRKKPLVLIGNPGNAFGSYLQKTYRKDDLLFVGGIYDAEVANALRHYSSFYFHGHSVGGTNPSLLEAMACECAILAHNNSFNKTILGKEAGYFASEDDIAGLLERLPEQQIIDEWKQVNTEKIRNMYTWEGIVDSYEQLFADNLQGKKRTDGKLQVL</sequence>